<proteinExistence type="predicted"/>
<evidence type="ECO:0000313" key="2">
    <source>
        <dbReference type="Proteomes" id="UP001175226"/>
    </source>
</evidence>
<dbReference type="AlphaFoldDB" id="A0AA39JI89"/>
<dbReference type="EMBL" id="JAUEPT010000023">
    <property type="protein sequence ID" value="KAK0443260.1"/>
    <property type="molecule type" value="Genomic_DNA"/>
</dbReference>
<keyword evidence="2" id="KW-1185">Reference proteome</keyword>
<evidence type="ECO:0000313" key="1">
    <source>
        <dbReference type="EMBL" id="KAK0443260.1"/>
    </source>
</evidence>
<organism evidence="1 2">
    <name type="scientific">Armillaria borealis</name>
    <dbReference type="NCBI Taxonomy" id="47425"/>
    <lineage>
        <taxon>Eukaryota</taxon>
        <taxon>Fungi</taxon>
        <taxon>Dikarya</taxon>
        <taxon>Basidiomycota</taxon>
        <taxon>Agaricomycotina</taxon>
        <taxon>Agaricomycetes</taxon>
        <taxon>Agaricomycetidae</taxon>
        <taxon>Agaricales</taxon>
        <taxon>Marasmiineae</taxon>
        <taxon>Physalacriaceae</taxon>
        <taxon>Armillaria</taxon>
    </lineage>
</organism>
<gene>
    <name evidence="1" type="ORF">EV421DRAFT_540306</name>
</gene>
<sequence length="146" mass="16316">MSALMRNRYSILALSISSTWSLQDIPPDSAHQNPTMPQSMINDTTEQTQSQSDLVAIASEQRDARQHSNFCGRTRSSGHGKSLCLVSYALCLHPYRMLSEDSTTAELRLPCLQESGTFLFHFGRQLKDPFPTIQALSSTRKRAVLV</sequence>
<accession>A0AA39JI89</accession>
<reference evidence="1" key="1">
    <citation type="submission" date="2023-06" db="EMBL/GenBank/DDBJ databases">
        <authorList>
            <consortium name="Lawrence Berkeley National Laboratory"/>
            <person name="Ahrendt S."/>
            <person name="Sahu N."/>
            <person name="Indic B."/>
            <person name="Wong-Bajracharya J."/>
            <person name="Merenyi Z."/>
            <person name="Ke H.-M."/>
            <person name="Monk M."/>
            <person name="Kocsube S."/>
            <person name="Drula E."/>
            <person name="Lipzen A."/>
            <person name="Balint B."/>
            <person name="Henrissat B."/>
            <person name="Andreopoulos B."/>
            <person name="Martin F.M."/>
            <person name="Harder C.B."/>
            <person name="Rigling D."/>
            <person name="Ford K.L."/>
            <person name="Foster G.D."/>
            <person name="Pangilinan J."/>
            <person name="Papanicolaou A."/>
            <person name="Barry K."/>
            <person name="LaButti K."/>
            <person name="Viragh M."/>
            <person name="Koriabine M."/>
            <person name="Yan M."/>
            <person name="Riley R."/>
            <person name="Champramary S."/>
            <person name="Plett K.L."/>
            <person name="Tsai I.J."/>
            <person name="Slot J."/>
            <person name="Sipos G."/>
            <person name="Plett J."/>
            <person name="Nagy L.G."/>
            <person name="Grigoriev I.V."/>
        </authorList>
    </citation>
    <scope>NUCLEOTIDE SEQUENCE</scope>
    <source>
        <strain evidence="1">FPL87.14</strain>
    </source>
</reference>
<name>A0AA39JI89_9AGAR</name>
<dbReference type="Proteomes" id="UP001175226">
    <property type="component" value="Unassembled WGS sequence"/>
</dbReference>
<comment type="caution">
    <text evidence="1">The sequence shown here is derived from an EMBL/GenBank/DDBJ whole genome shotgun (WGS) entry which is preliminary data.</text>
</comment>
<protein>
    <submittedName>
        <fullName evidence="1">Uncharacterized protein</fullName>
    </submittedName>
</protein>